<reference evidence="2 3" key="1">
    <citation type="submission" date="2019-08" db="EMBL/GenBank/DDBJ databases">
        <title>In-depth cultivation of the pig gut microbiome towards novel bacterial diversity and tailored functional studies.</title>
        <authorList>
            <person name="Wylensek D."/>
            <person name="Hitch T.C.A."/>
            <person name="Clavel T."/>
        </authorList>
    </citation>
    <scope>NUCLEOTIDE SEQUENCE [LARGE SCALE GENOMIC DNA]</scope>
    <source>
        <strain evidence="2 3">LKV-178-WT-2G</strain>
    </source>
</reference>
<gene>
    <name evidence="2" type="ORF">FYJ50_06695</name>
</gene>
<keyword evidence="3" id="KW-1185">Reference proteome</keyword>
<feature type="transmembrane region" description="Helical" evidence="1">
    <location>
        <begin position="121"/>
        <end position="141"/>
    </location>
</feature>
<protein>
    <recommendedName>
        <fullName evidence="4">DUF3592 domain-containing protein</fullName>
    </recommendedName>
</protein>
<dbReference type="EMBL" id="VUMM01000012">
    <property type="protein sequence ID" value="MSS01784.1"/>
    <property type="molecule type" value="Genomic_DNA"/>
</dbReference>
<name>A0A7X2N3G1_9FIRM</name>
<evidence type="ECO:0008006" key="4">
    <source>
        <dbReference type="Google" id="ProtNLM"/>
    </source>
</evidence>
<evidence type="ECO:0000313" key="2">
    <source>
        <dbReference type="EMBL" id="MSS01784.1"/>
    </source>
</evidence>
<keyword evidence="1" id="KW-1133">Transmembrane helix</keyword>
<comment type="caution">
    <text evidence="2">The sequence shown here is derived from an EMBL/GenBank/DDBJ whole genome shotgun (WGS) entry which is preliminary data.</text>
</comment>
<evidence type="ECO:0000313" key="3">
    <source>
        <dbReference type="Proteomes" id="UP000470082"/>
    </source>
</evidence>
<sequence length="145" mass="16941">MKAFIVLFLSVLSFFISLIFLTKKEEKIEKNITSDYCTKGKLKTCLVKKHAIKEEDTFTVYNAKYQYKVNKKIYLITIQYEISQSDEKTQIPEIVDIYYNKDHPKWAIVKSSLEPLETSHALLPSILFAIFIFLILTHFIIAPII</sequence>
<dbReference type="Proteomes" id="UP000470082">
    <property type="component" value="Unassembled WGS sequence"/>
</dbReference>
<accession>A0A7X2N3G1</accession>
<evidence type="ECO:0000256" key="1">
    <source>
        <dbReference type="SAM" id="Phobius"/>
    </source>
</evidence>
<organism evidence="2 3">
    <name type="scientific">Floccifex porci</name>
    <dbReference type="NCBI Taxonomy" id="2606629"/>
    <lineage>
        <taxon>Bacteria</taxon>
        <taxon>Bacillati</taxon>
        <taxon>Bacillota</taxon>
        <taxon>Erysipelotrichia</taxon>
        <taxon>Erysipelotrichales</taxon>
        <taxon>Erysipelotrichaceae</taxon>
        <taxon>Floccifex</taxon>
    </lineage>
</organism>
<proteinExistence type="predicted"/>
<dbReference type="AlphaFoldDB" id="A0A7X2N3G1"/>
<dbReference type="RefSeq" id="WP_154460382.1">
    <property type="nucleotide sequence ID" value="NZ_VUMM01000012.1"/>
</dbReference>
<keyword evidence="1" id="KW-0812">Transmembrane</keyword>
<keyword evidence="1" id="KW-0472">Membrane</keyword>